<accession>D7FSD0</accession>
<feature type="region of interest" description="Disordered" evidence="3">
    <location>
        <begin position="919"/>
        <end position="959"/>
    </location>
</feature>
<dbReference type="AlphaFoldDB" id="D7FSD0"/>
<evidence type="ECO:0000256" key="1">
    <source>
        <dbReference type="ARBA" id="ARBA00007692"/>
    </source>
</evidence>
<sequence>MDEVTAQRMQTLKRLLPGLEAGQLVSRAPALLGSTQLEEIVPRRMAAMSSLLPGVDVLRLVRHSPALLLYHEDTLAPRIEFIKRLFPESPRLLSRAPLLLTHDPETFLMPKIHQLESLLPGIDVLKVVRTEPTILYLDIGGLVKRRLESLSELLPGHDVSVLVRKVPRLLTTNVSSLAQKIIHRRPALLVSKIETTVAAKFQQLQDLFPDANVVSMVESDATVLLYDYTSVGVKVDCWRERVSNATELNQLIQDYPLLLSYSLDTSVSRLDFLIETTGVKPRPATMRTTVRMAKRDWLAVHGAKYRKFLERKVEGPSVLRLWPGLYFDSDTGSGNGSGGRLLKGEGMSAKLQDDGSVEVSSAAEMKEASAYIKSLERKYGKIIKETQLRFTPAVRRGKLGDNPSEVDMILYDIKSFDQQVRKLATGYRLKRFKELLPGLDTETLFTEYPNVLLMDLKKVEDKVEELRELLPGERVAGVVSVAPDLLLNDVQTCLRPRMTRLVAALTTVKQFQGVLDADKVRAMVVTCPQLLLSDVRNVVVPSLQYMLQSTSDHDELATRLFRDPSLLVVGVGPLARLQYTLEQHRHGTASIAMGNLGAYVGPEAALTASHHPTPWVGSGSGKAATGGTKRTRSPSKKNDASSDVYLREDQSRLLPPVIVPQVLKCQMRDFITRNPEYVSFLAQRQGLDVSSISHSPEGDDQSVAFWERAVGGRLSEMFRPVDSPYAREMREARVNGKGPDGQKAPPLSELDMLVGDVLHFNDRMTVLASKIQKKMPQTVDVGEEANKLAEDVRWGSRQIKRLLGLGSWTEQGVATPHSEVQVAEIPSQNANDAPENVCDPVSTFPQGKQRGKKRQWVSDTFQSFMGSVGGSAAGGVDAVKVATAVEVSVKDGGNRETAQELERLLGEVSSNEGRLDNLLDLSSSIPGNTDDWSPPAEDGGGVSETTGTAIDGSSAETQW</sequence>
<dbReference type="eggNOG" id="ENOG502T1JT">
    <property type="taxonomic scope" value="Eukaryota"/>
</dbReference>
<dbReference type="PANTHER" id="PTHR13068">
    <property type="entry name" value="CGI-12 PROTEIN-RELATED"/>
    <property type="match status" value="1"/>
</dbReference>
<dbReference type="EMBL" id="FN648411">
    <property type="protein sequence ID" value="CBJ31071.1"/>
    <property type="molecule type" value="Genomic_DNA"/>
</dbReference>
<feature type="compositionally biased region" description="Polar residues" evidence="3">
    <location>
        <begin position="920"/>
        <end position="931"/>
    </location>
</feature>
<feature type="region of interest" description="Disordered" evidence="3">
    <location>
        <begin position="610"/>
        <end position="644"/>
    </location>
</feature>
<dbReference type="Gene3D" id="1.25.70.10">
    <property type="entry name" value="Transcription termination factor 3, mitochondrial"/>
    <property type="match status" value="3"/>
</dbReference>
<dbReference type="Proteomes" id="UP000002630">
    <property type="component" value="Linkage Group LG08"/>
</dbReference>
<dbReference type="InterPro" id="IPR038538">
    <property type="entry name" value="MTERF_sf"/>
</dbReference>
<dbReference type="GO" id="GO:0003676">
    <property type="term" value="F:nucleic acid binding"/>
    <property type="evidence" value="ECO:0007669"/>
    <property type="project" value="InterPro"/>
</dbReference>
<organism evidence="4 5">
    <name type="scientific">Ectocarpus siliculosus</name>
    <name type="common">Brown alga</name>
    <name type="synonym">Conferva siliculosa</name>
    <dbReference type="NCBI Taxonomy" id="2880"/>
    <lineage>
        <taxon>Eukaryota</taxon>
        <taxon>Sar</taxon>
        <taxon>Stramenopiles</taxon>
        <taxon>Ochrophyta</taxon>
        <taxon>PX clade</taxon>
        <taxon>Phaeophyceae</taxon>
        <taxon>Ectocarpales</taxon>
        <taxon>Ectocarpaceae</taxon>
        <taxon>Ectocarpus</taxon>
    </lineage>
</organism>
<dbReference type="SMART" id="SM00733">
    <property type="entry name" value="Mterf"/>
    <property type="match status" value="6"/>
</dbReference>
<proteinExistence type="inferred from homology"/>
<evidence type="ECO:0000313" key="5">
    <source>
        <dbReference type="Proteomes" id="UP000002630"/>
    </source>
</evidence>
<dbReference type="PANTHER" id="PTHR13068:SF112">
    <property type="entry name" value="TRANSCRIPTION TERMINATION FACTOR 3, MITOCHONDRIAL"/>
    <property type="match status" value="1"/>
</dbReference>
<keyword evidence="5" id="KW-1185">Reference proteome</keyword>
<keyword evidence="2" id="KW-0809">Transit peptide</keyword>
<dbReference type="Pfam" id="PF02536">
    <property type="entry name" value="mTERF"/>
    <property type="match status" value="1"/>
</dbReference>
<dbReference type="EMBL" id="FN649733">
    <property type="protein sequence ID" value="CBJ31071.1"/>
    <property type="molecule type" value="Genomic_DNA"/>
</dbReference>
<evidence type="ECO:0000313" key="4">
    <source>
        <dbReference type="EMBL" id="CBJ31071.1"/>
    </source>
</evidence>
<gene>
    <name evidence="4" type="ORF">Esi_0231_0030</name>
</gene>
<dbReference type="OrthoDB" id="10296890at2759"/>
<comment type="similarity">
    <text evidence="1">Belongs to the mTERF family.</text>
</comment>
<evidence type="ECO:0000256" key="2">
    <source>
        <dbReference type="ARBA" id="ARBA00022946"/>
    </source>
</evidence>
<dbReference type="InParanoid" id="D7FSD0"/>
<reference evidence="4 5" key="1">
    <citation type="journal article" date="2010" name="Nature">
        <title>The Ectocarpus genome and the independent evolution of multicellularity in brown algae.</title>
        <authorList>
            <person name="Cock J.M."/>
            <person name="Sterck L."/>
            <person name="Rouze P."/>
            <person name="Scornet D."/>
            <person name="Allen A.E."/>
            <person name="Amoutzias G."/>
            <person name="Anthouard V."/>
            <person name="Artiguenave F."/>
            <person name="Aury J.M."/>
            <person name="Badger J.H."/>
            <person name="Beszteri B."/>
            <person name="Billiau K."/>
            <person name="Bonnet E."/>
            <person name="Bothwell J.H."/>
            <person name="Bowler C."/>
            <person name="Boyen C."/>
            <person name="Brownlee C."/>
            <person name="Carrano C.J."/>
            <person name="Charrier B."/>
            <person name="Cho G.Y."/>
            <person name="Coelho S.M."/>
            <person name="Collen J."/>
            <person name="Corre E."/>
            <person name="Da Silva C."/>
            <person name="Delage L."/>
            <person name="Delaroque N."/>
            <person name="Dittami S.M."/>
            <person name="Doulbeau S."/>
            <person name="Elias M."/>
            <person name="Farnham G."/>
            <person name="Gachon C.M."/>
            <person name="Gschloessl B."/>
            <person name="Heesch S."/>
            <person name="Jabbari K."/>
            <person name="Jubin C."/>
            <person name="Kawai H."/>
            <person name="Kimura K."/>
            <person name="Kloareg B."/>
            <person name="Kupper F.C."/>
            <person name="Lang D."/>
            <person name="Le Bail A."/>
            <person name="Leblanc C."/>
            <person name="Lerouge P."/>
            <person name="Lohr M."/>
            <person name="Lopez P.J."/>
            <person name="Martens C."/>
            <person name="Maumus F."/>
            <person name="Michel G."/>
            <person name="Miranda-Saavedra D."/>
            <person name="Morales J."/>
            <person name="Moreau H."/>
            <person name="Motomura T."/>
            <person name="Nagasato C."/>
            <person name="Napoli C.A."/>
            <person name="Nelson D.R."/>
            <person name="Nyvall-Collen P."/>
            <person name="Peters A.F."/>
            <person name="Pommier C."/>
            <person name="Potin P."/>
            <person name="Poulain J."/>
            <person name="Quesneville H."/>
            <person name="Read B."/>
            <person name="Rensing S.A."/>
            <person name="Ritter A."/>
            <person name="Rousvoal S."/>
            <person name="Samanta M."/>
            <person name="Samson G."/>
            <person name="Schroeder D.C."/>
            <person name="Segurens B."/>
            <person name="Strittmatter M."/>
            <person name="Tonon T."/>
            <person name="Tregear J.W."/>
            <person name="Valentin K."/>
            <person name="von Dassow P."/>
            <person name="Yamagishi T."/>
            <person name="Van de Peer Y."/>
            <person name="Wincker P."/>
        </authorList>
    </citation>
    <scope>NUCLEOTIDE SEQUENCE [LARGE SCALE GENOMIC DNA]</scope>
    <source>
        <strain evidence="5">Ec32 / CCAP1310/4</strain>
    </source>
</reference>
<protein>
    <submittedName>
        <fullName evidence="4">Uncharacterized protein</fullName>
    </submittedName>
</protein>
<name>D7FSD0_ECTSI</name>
<evidence type="ECO:0000256" key="3">
    <source>
        <dbReference type="SAM" id="MobiDB-lite"/>
    </source>
</evidence>
<dbReference type="InterPro" id="IPR003690">
    <property type="entry name" value="MTERF"/>
</dbReference>